<dbReference type="Proteomes" id="UP000249375">
    <property type="component" value="Chromosome"/>
</dbReference>
<dbReference type="RefSeq" id="WP_111897735.1">
    <property type="nucleotide sequence ID" value="NZ_CP033459.1"/>
</dbReference>
<protein>
    <submittedName>
        <fullName evidence="1">Uncharacterized protein</fullName>
    </submittedName>
</protein>
<dbReference type="EMBL" id="CP033459">
    <property type="protein sequence ID" value="QFQ11890.1"/>
    <property type="molecule type" value="Genomic_DNA"/>
</dbReference>
<dbReference type="KEGG" id="alq:C7Y71_001980"/>
<dbReference type="AlphaFoldDB" id="A0A5P8E4R5"/>
<dbReference type="OrthoDB" id="1275259at2"/>
<evidence type="ECO:0000313" key="2">
    <source>
        <dbReference type="Proteomes" id="UP000249375"/>
    </source>
</evidence>
<organism evidence="1 2">
    <name type="scientific">Pseudoprevotella muciniphila</name>
    <dbReference type="NCBI Taxonomy" id="2133944"/>
    <lineage>
        <taxon>Bacteria</taxon>
        <taxon>Pseudomonadati</taxon>
        <taxon>Bacteroidota</taxon>
        <taxon>Bacteroidia</taxon>
        <taxon>Bacteroidales</taxon>
        <taxon>Prevotellaceae</taxon>
        <taxon>Pseudoprevotella</taxon>
    </lineage>
</organism>
<name>A0A5P8E4R5_9BACT</name>
<sequence>MNKYMSPYKYRIHLYVTFKDLFPEEPEINVKDILSHYSRKSLINVALALDTYYGEGEFEKCIHFFSERNKGQYQEIMRRFHVFKSQSIYPNTDFFFCSFISGLELLRYTYSMPEKISDDESYSKFEWDLFRAILQINQQTICKFHAVEGIKKYELIYLNNLCYVDLGKDLKELAIQQYVYAYHFFKYLESSNIQNKNLLNAFETHYGTSWKRYVLTLISARTISIGHAGRLKKTLECDIDNLMEKSVYDHMILDTSKEMKYASSSKEDREGNSDYRYFRESPVIDDGDSYILYSSPLFLGKAYNSLYFDLPKINKEIPEKKNRVGSIKDLITTDFVQNTLLYRYVKESSHSGYEMYTEARMEALYDKKENELGAPDLVLISHRHAILFECKDIRLNGWVKEQKNYNLIIQELKEKILGAGRDDHKGVGQLTGHLQNIRNNNFHWASIGSGKKVYPVLVLSDPNVNQEGLNGIIWNSYLKSLKNKTIRRLAANRPLIVMTPMTLIKHAKRFRQKGFAYYFEMYNRYMAKNRQYELSFEHYMNSYRFDRQDLITKYKGTT</sequence>
<gene>
    <name evidence="1" type="ORF">C7Y71_001980</name>
</gene>
<keyword evidence="2" id="KW-1185">Reference proteome</keyword>
<reference evidence="1 2" key="1">
    <citation type="submission" date="2018-11" db="EMBL/GenBank/DDBJ databases">
        <authorList>
            <person name="Na S.W."/>
            <person name="Baik M."/>
        </authorList>
    </citation>
    <scope>NUCLEOTIDE SEQUENCE [LARGE SCALE GENOMIC DNA]</scope>
    <source>
        <strain evidence="1 2">E39</strain>
    </source>
</reference>
<accession>A0A5P8E4R5</accession>
<evidence type="ECO:0000313" key="1">
    <source>
        <dbReference type="EMBL" id="QFQ11890.1"/>
    </source>
</evidence>
<proteinExistence type="predicted"/>